<keyword evidence="1" id="KW-1133">Transmembrane helix</keyword>
<reference evidence="2 3" key="1">
    <citation type="journal article" date="2020" name="Nature">
        <title>Six reference-quality genomes reveal evolution of bat adaptations.</title>
        <authorList>
            <person name="Jebb D."/>
            <person name="Huang Z."/>
            <person name="Pippel M."/>
            <person name="Hughes G.M."/>
            <person name="Lavrichenko K."/>
            <person name="Devanna P."/>
            <person name="Winkler S."/>
            <person name="Jermiin L.S."/>
            <person name="Skirmuntt E.C."/>
            <person name="Katzourakis A."/>
            <person name="Burkitt-Gray L."/>
            <person name="Ray D.A."/>
            <person name="Sullivan K.A.M."/>
            <person name="Roscito J.G."/>
            <person name="Kirilenko B.M."/>
            <person name="Davalos L.M."/>
            <person name="Corthals A.P."/>
            <person name="Power M.L."/>
            <person name="Jones G."/>
            <person name="Ransome R.D."/>
            <person name="Dechmann D.K.N."/>
            <person name="Locatelli A.G."/>
            <person name="Puechmaille S.J."/>
            <person name="Fedrigo O."/>
            <person name="Jarvis E.D."/>
            <person name="Hiller M."/>
            <person name="Vernes S.C."/>
            <person name="Myers E.W."/>
            <person name="Teeling E.C."/>
        </authorList>
    </citation>
    <scope>NUCLEOTIDE SEQUENCE [LARGE SCALE GENOMIC DNA]</scope>
    <source>
        <strain evidence="2">Bat1K_MPI-CBG_1</strain>
    </source>
</reference>
<name>A0A834DSG0_9CHIR</name>
<accession>A0A834DSG0</accession>
<keyword evidence="1" id="KW-0812">Transmembrane</keyword>
<comment type="caution">
    <text evidence="2">The sequence shown here is derived from an EMBL/GenBank/DDBJ whole genome shotgun (WGS) entry which is preliminary data.</text>
</comment>
<dbReference type="Proteomes" id="UP000664940">
    <property type="component" value="Unassembled WGS sequence"/>
</dbReference>
<protein>
    <submittedName>
        <fullName evidence="2">Uncharacterized protein</fullName>
    </submittedName>
</protein>
<dbReference type="AlphaFoldDB" id="A0A834DSG0"/>
<evidence type="ECO:0000313" key="3">
    <source>
        <dbReference type="Proteomes" id="UP000664940"/>
    </source>
</evidence>
<dbReference type="EMBL" id="JABVXQ010000010">
    <property type="protein sequence ID" value="KAF6088282.1"/>
    <property type="molecule type" value="Genomic_DNA"/>
</dbReference>
<evidence type="ECO:0000313" key="2">
    <source>
        <dbReference type="EMBL" id="KAF6088282.1"/>
    </source>
</evidence>
<feature type="transmembrane region" description="Helical" evidence="1">
    <location>
        <begin position="33"/>
        <end position="51"/>
    </location>
</feature>
<keyword evidence="1" id="KW-0472">Membrane</keyword>
<proteinExistence type="predicted"/>
<evidence type="ECO:0000256" key="1">
    <source>
        <dbReference type="SAM" id="Phobius"/>
    </source>
</evidence>
<gene>
    <name evidence="2" type="ORF">HJG60_008138</name>
</gene>
<sequence>MGLFCTCQSVLVNPFTFVTQSPDTLPSGSHQPVSSASMSLFLFCLFIYVVLSIPQRGEIVYGICLSAAKLKARSPSLFLGTGVLALGRLGRDLKKAGFPIRLTCCCSEHPLCITDSQSRGPESQLGHGLVI</sequence>
<organism evidence="2 3">
    <name type="scientific">Phyllostomus discolor</name>
    <name type="common">pale spear-nosed bat</name>
    <dbReference type="NCBI Taxonomy" id="89673"/>
    <lineage>
        <taxon>Eukaryota</taxon>
        <taxon>Metazoa</taxon>
        <taxon>Chordata</taxon>
        <taxon>Craniata</taxon>
        <taxon>Vertebrata</taxon>
        <taxon>Euteleostomi</taxon>
        <taxon>Mammalia</taxon>
        <taxon>Eutheria</taxon>
        <taxon>Laurasiatheria</taxon>
        <taxon>Chiroptera</taxon>
        <taxon>Yangochiroptera</taxon>
        <taxon>Phyllostomidae</taxon>
        <taxon>Phyllostominae</taxon>
        <taxon>Phyllostomus</taxon>
    </lineage>
</organism>